<accession>A0A5U8XPP2</accession>
<gene>
    <name evidence="1" type="ORF">DTU56_09200</name>
</gene>
<organism evidence="1">
    <name type="scientific">Salmonella muenchen</name>
    <dbReference type="NCBI Taxonomy" id="596"/>
    <lineage>
        <taxon>Bacteria</taxon>
        <taxon>Pseudomonadati</taxon>
        <taxon>Pseudomonadota</taxon>
        <taxon>Gammaproteobacteria</taxon>
        <taxon>Enterobacterales</taxon>
        <taxon>Enterobacteriaceae</taxon>
        <taxon>Salmonella</taxon>
    </lineage>
</organism>
<dbReference type="EMBL" id="AAGUDP010000006">
    <property type="protein sequence ID" value="EBS0563293.1"/>
    <property type="molecule type" value="Genomic_DNA"/>
</dbReference>
<proteinExistence type="predicted"/>
<protein>
    <submittedName>
        <fullName evidence="1">Uncharacterized protein</fullName>
    </submittedName>
</protein>
<sequence>MGFRARIKDLFRKPKPVDKTPLINAIKDYILNGPGTMDELAETLGLTVVEMWRYVEDEWVRSSIRAFASPEDKVKINKLMHESIFGADK</sequence>
<comment type="caution">
    <text evidence="1">The sequence shown here is derived from an EMBL/GenBank/DDBJ whole genome shotgun (WGS) entry which is preliminary data.</text>
</comment>
<reference evidence="1" key="1">
    <citation type="submission" date="2018-07" db="EMBL/GenBank/DDBJ databases">
        <authorList>
            <person name="Ashton P.M."/>
            <person name="Dallman T."/>
            <person name="Nair S."/>
            <person name="De Pinna E."/>
            <person name="Peters T."/>
            <person name="Grant K."/>
        </authorList>
    </citation>
    <scope>NUCLEOTIDE SEQUENCE</scope>
    <source>
        <strain evidence="1">142535</strain>
    </source>
</reference>
<evidence type="ECO:0000313" key="1">
    <source>
        <dbReference type="EMBL" id="EBS0563293.1"/>
    </source>
</evidence>
<name>A0A5U8XPP2_SALMU</name>
<dbReference type="AlphaFoldDB" id="A0A5U8XPP2"/>